<dbReference type="RefSeq" id="WP_026608785.1">
    <property type="nucleotide sequence ID" value="NZ_OX458333.1"/>
</dbReference>
<dbReference type="Gene3D" id="3.60.15.10">
    <property type="entry name" value="Ribonuclease Z/Hydroxyacylglutathione hydrolase-like"/>
    <property type="match status" value="1"/>
</dbReference>
<evidence type="ECO:0000256" key="7">
    <source>
        <dbReference type="HAMAP-Rule" id="MF_01374"/>
    </source>
</evidence>
<dbReference type="InterPro" id="IPR001018">
    <property type="entry name" value="Beta-lactamase_class-B_CS"/>
</dbReference>
<comment type="subunit">
    <text evidence="7">Monomer.</text>
</comment>
<dbReference type="PANTHER" id="PTHR43705:SF1">
    <property type="entry name" value="HYDROXYACYLGLUTATHIONE HYDROLASE GLOB"/>
    <property type="match status" value="1"/>
</dbReference>
<comment type="function">
    <text evidence="7">Thiolesterase that catalyzes the hydrolysis of S-D-lactoyl-glutathione to form glutathione and D-lactic acid.</text>
</comment>
<proteinExistence type="inferred from homology"/>
<evidence type="ECO:0000313" key="9">
    <source>
        <dbReference type="EMBL" id="CAI8974401.1"/>
    </source>
</evidence>
<evidence type="ECO:0000259" key="8">
    <source>
        <dbReference type="SMART" id="SM00849"/>
    </source>
</evidence>
<feature type="binding site" evidence="7">
    <location>
        <position position="113"/>
    </location>
    <ligand>
        <name>Zn(2+)</name>
        <dbReference type="ChEBI" id="CHEBI:29105"/>
        <label>1</label>
    </ligand>
</feature>
<dbReference type="InterPro" id="IPR036866">
    <property type="entry name" value="RibonucZ/Hydroxyglut_hydro"/>
</dbReference>
<dbReference type="PROSITE" id="PS00743">
    <property type="entry name" value="BETA_LACTAMASE_B_1"/>
    <property type="match status" value="1"/>
</dbReference>
<feature type="binding site" evidence="7">
    <location>
        <position position="170"/>
    </location>
    <ligand>
        <name>Zn(2+)</name>
        <dbReference type="ChEBI" id="CHEBI:29105"/>
        <label>2</label>
    </ligand>
</feature>
<dbReference type="InterPro" id="IPR001279">
    <property type="entry name" value="Metallo-B-lactamas"/>
</dbReference>
<evidence type="ECO:0000256" key="5">
    <source>
        <dbReference type="ARBA" id="ARBA00022801"/>
    </source>
</evidence>
<keyword evidence="5 7" id="KW-0378">Hydrolase</keyword>
<dbReference type="InterPro" id="IPR035680">
    <property type="entry name" value="Clx_II_MBL"/>
</dbReference>
<comment type="cofactor">
    <cofactor evidence="7">
        <name>Zn(2+)</name>
        <dbReference type="ChEBI" id="CHEBI:29105"/>
    </cofactor>
    <text evidence="7">Binds 2 Zn(2+) ions per subunit.</text>
</comment>
<comment type="similarity">
    <text evidence="3 7">Belongs to the metallo-beta-lactamase superfamily. Glyoxalase II family.</text>
</comment>
<comment type="pathway">
    <text evidence="2 7">Secondary metabolite metabolism; methylglyoxal degradation; (R)-lactate from methylglyoxal: step 2/2.</text>
</comment>
<dbReference type="InterPro" id="IPR050110">
    <property type="entry name" value="Glyoxalase_II_hydrolase"/>
</dbReference>
<dbReference type="Proteomes" id="UP001162030">
    <property type="component" value="Chromosome"/>
</dbReference>
<dbReference type="Pfam" id="PF16123">
    <property type="entry name" value="HAGH_C"/>
    <property type="match status" value="1"/>
</dbReference>
<dbReference type="Pfam" id="PF00753">
    <property type="entry name" value="Lactamase_B"/>
    <property type="match status" value="1"/>
</dbReference>
<sequence length="254" mass="28186">MLEVLQIPALKDNYIYLIHDDQSGETAAVDPAEAGPVLQALAANGWELTYVLNTHHHGDHVGGNLELKRRTGCRIVGSERDRERIPGIDIAVGEAATLKLGSFEGRVFDVPGHTRAHIAFWFAAADALFCGDTLFALGCGRPFEGTPEELWQSLEKLRALPPEAKVYCAHEYTESNGRFALTVEPENTALKARMAEVLALRQQNRPTVPSMLKDELATNPFLRPESEEIRRNLGMTNADPVDVFAELRRRKNAF</sequence>
<keyword evidence="4 7" id="KW-0479">Metal-binding</keyword>
<dbReference type="SMART" id="SM00849">
    <property type="entry name" value="Lactamase_B"/>
    <property type="match status" value="1"/>
</dbReference>
<feature type="binding site" evidence="7">
    <location>
        <position position="132"/>
    </location>
    <ligand>
        <name>Zn(2+)</name>
        <dbReference type="ChEBI" id="CHEBI:29105"/>
        <label>2</label>
    </ligand>
</feature>
<reference evidence="9 10" key="1">
    <citation type="submission" date="2023-03" db="EMBL/GenBank/DDBJ databases">
        <authorList>
            <person name="Pearce D."/>
        </authorList>
    </citation>
    <scope>NUCLEOTIDE SEQUENCE [LARGE SCALE GENOMIC DNA]</scope>
    <source>
        <strain evidence="9">Msz</strain>
    </source>
</reference>
<evidence type="ECO:0000313" key="10">
    <source>
        <dbReference type="Proteomes" id="UP001162030"/>
    </source>
</evidence>
<feature type="binding site" evidence="7">
    <location>
        <position position="57"/>
    </location>
    <ligand>
        <name>Zn(2+)</name>
        <dbReference type="ChEBI" id="CHEBI:29105"/>
        <label>1</label>
    </ligand>
</feature>
<organism evidence="9 10">
    <name type="scientific">Methylocaldum szegediense</name>
    <dbReference type="NCBI Taxonomy" id="73780"/>
    <lineage>
        <taxon>Bacteria</taxon>
        <taxon>Pseudomonadati</taxon>
        <taxon>Pseudomonadota</taxon>
        <taxon>Gammaproteobacteria</taxon>
        <taxon>Methylococcales</taxon>
        <taxon>Methylococcaceae</taxon>
        <taxon>Methylocaldum</taxon>
    </lineage>
</organism>
<protein>
    <recommendedName>
        <fullName evidence="7">Hydroxyacylglutathione hydrolase</fullName>
        <ecNumber evidence="7">3.1.2.6</ecNumber>
    </recommendedName>
    <alternativeName>
        <fullName evidence="7">Glyoxalase II</fullName>
        <shortName evidence="7">Glx II</shortName>
    </alternativeName>
</protein>
<dbReference type="HAMAP" id="MF_01374">
    <property type="entry name" value="Glyoxalase_2"/>
    <property type="match status" value="1"/>
</dbReference>
<feature type="binding site" evidence="7">
    <location>
        <position position="59"/>
    </location>
    <ligand>
        <name>Zn(2+)</name>
        <dbReference type="ChEBI" id="CHEBI:29105"/>
        <label>2</label>
    </ligand>
</feature>
<keyword evidence="6 7" id="KW-0862">Zinc</keyword>
<evidence type="ECO:0000256" key="6">
    <source>
        <dbReference type="ARBA" id="ARBA00022833"/>
    </source>
</evidence>
<dbReference type="PIRSF" id="PIRSF005457">
    <property type="entry name" value="Glx"/>
    <property type="match status" value="1"/>
</dbReference>
<dbReference type="GO" id="GO:0004416">
    <property type="term" value="F:hydroxyacylglutathione hydrolase activity"/>
    <property type="evidence" value="ECO:0007669"/>
    <property type="project" value="UniProtKB-EC"/>
</dbReference>
<evidence type="ECO:0000256" key="1">
    <source>
        <dbReference type="ARBA" id="ARBA00001623"/>
    </source>
</evidence>
<keyword evidence="10" id="KW-1185">Reference proteome</keyword>
<dbReference type="PANTHER" id="PTHR43705">
    <property type="entry name" value="HYDROXYACYLGLUTATHIONE HYDROLASE"/>
    <property type="match status" value="1"/>
</dbReference>
<dbReference type="CDD" id="cd07723">
    <property type="entry name" value="hydroxyacylglutathione_hydrolase_MBL-fold"/>
    <property type="match status" value="1"/>
</dbReference>
<dbReference type="EMBL" id="OX458333">
    <property type="protein sequence ID" value="CAI8974401.1"/>
    <property type="molecule type" value="Genomic_DNA"/>
</dbReference>
<comment type="catalytic activity">
    <reaction evidence="1 7">
        <text>an S-(2-hydroxyacyl)glutathione + H2O = a 2-hydroxy carboxylate + glutathione + H(+)</text>
        <dbReference type="Rhea" id="RHEA:21864"/>
        <dbReference type="ChEBI" id="CHEBI:15377"/>
        <dbReference type="ChEBI" id="CHEBI:15378"/>
        <dbReference type="ChEBI" id="CHEBI:57925"/>
        <dbReference type="ChEBI" id="CHEBI:58896"/>
        <dbReference type="ChEBI" id="CHEBI:71261"/>
        <dbReference type="EC" id="3.1.2.6"/>
    </reaction>
</comment>
<dbReference type="InterPro" id="IPR032282">
    <property type="entry name" value="HAGH_C"/>
</dbReference>
<feature type="binding site" evidence="7">
    <location>
        <position position="55"/>
    </location>
    <ligand>
        <name>Zn(2+)</name>
        <dbReference type="ChEBI" id="CHEBI:29105"/>
        <label>1</label>
    </ligand>
</feature>
<name>A0ABM9I9H4_9GAMM</name>
<evidence type="ECO:0000256" key="4">
    <source>
        <dbReference type="ARBA" id="ARBA00022723"/>
    </source>
</evidence>
<dbReference type="NCBIfam" id="TIGR03413">
    <property type="entry name" value="GSH_gloB"/>
    <property type="match status" value="1"/>
</dbReference>
<feature type="binding site" evidence="7">
    <location>
        <position position="132"/>
    </location>
    <ligand>
        <name>Zn(2+)</name>
        <dbReference type="ChEBI" id="CHEBI:29105"/>
        <label>1</label>
    </ligand>
</feature>
<evidence type="ECO:0000256" key="3">
    <source>
        <dbReference type="ARBA" id="ARBA00006759"/>
    </source>
</evidence>
<feature type="domain" description="Metallo-beta-lactamase" evidence="8">
    <location>
        <begin position="12"/>
        <end position="170"/>
    </location>
</feature>
<dbReference type="SUPFAM" id="SSF56281">
    <property type="entry name" value="Metallo-hydrolase/oxidoreductase"/>
    <property type="match status" value="1"/>
</dbReference>
<feature type="binding site" evidence="7">
    <location>
        <position position="60"/>
    </location>
    <ligand>
        <name>Zn(2+)</name>
        <dbReference type="ChEBI" id="CHEBI:29105"/>
        <label>2</label>
    </ligand>
</feature>
<evidence type="ECO:0000256" key="2">
    <source>
        <dbReference type="ARBA" id="ARBA00004963"/>
    </source>
</evidence>
<accession>A0ABM9I9H4</accession>
<dbReference type="InterPro" id="IPR017782">
    <property type="entry name" value="Hydroxyacylglutathione_Hdrlase"/>
</dbReference>
<dbReference type="EC" id="3.1.2.6" evidence="7"/>
<gene>
    <name evidence="7 9" type="primary">gloB</name>
    <name evidence="9" type="ORF">MSZNOR_4965</name>
</gene>